<dbReference type="Proteomes" id="UP000037397">
    <property type="component" value="Unassembled WGS sequence"/>
</dbReference>
<organism evidence="3 4">
    <name type="scientific">Luteipulveratus halotolerans</name>
    <dbReference type="NCBI Taxonomy" id="1631356"/>
    <lineage>
        <taxon>Bacteria</taxon>
        <taxon>Bacillati</taxon>
        <taxon>Actinomycetota</taxon>
        <taxon>Actinomycetes</taxon>
        <taxon>Micrococcales</taxon>
        <taxon>Dermacoccaceae</taxon>
        <taxon>Luteipulveratus</taxon>
    </lineage>
</organism>
<name>A0A0L6CL04_9MICO</name>
<keyword evidence="1" id="KW-0812">Transmembrane</keyword>
<dbReference type="RefSeq" id="WP_050670765.1">
    <property type="nucleotide sequence ID" value="NZ_LAIR01000002.1"/>
</dbReference>
<feature type="transmembrane region" description="Helical" evidence="1">
    <location>
        <begin position="223"/>
        <end position="243"/>
    </location>
</feature>
<dbReference type="InterPro" id="IPR006311">
    <property type="entry name" value="TAT_signal"/>
</dbReference>
<feature type="chain" id="PRO_5005563076" description="Gram-positive cocci surface proteins LPxTG domain-containing protein" evidence="2">
    <location>
        <begin position="34"/>
        <end position="249"/>
    </location>
</feature>
<protein>
    <recommendedName>
        <fullName evidence="5">Gram-positive cocci surface proteins LPxTG domain-containing protein</fullName>
    </recommendedName>
</protein>
<sequence length="249" mass="24633">MDTTTTRRRLAALGAVGGAVALSMGLATPTAHAASTAPGTGPVPITCTLTTNFVTKTYHWTADISTNARATVPVSSLIAAPTVKATITTDTAYADDVRKQLLKPSSFLAGVGNTLPYATSGPVLLPGVRLAPLMAIPSTPIPASGPITTTATGLGSLETTTSTPGVVRLAASKLTVSWTTNTLVLTAGSCTFDTPNPAFATITVGPPVDGGVAAGDGGNTLTAAGLGVGAVGLVGAGATVLVGRRRRRG</sequence>
<comment type="caution">
    <text evidence="3">The sequence shown here is derived from an EMBL/GenBank/DDBJ whole genome shotgun (WGS) entry which is preliminary data.</text>
</comment>
<gene>
    <name evidence="3" type="ORF">VV01_16130</name>
</gene>
<feature type="signal peptide" evidence="2">
    <location>
        <begin position="1"/>
        <end position="33"/>
    </location>
</feature>
<dbReference type="AlphaFoldDB" id="A0A0L6CL04"/>
<evidence type="ECO:0008006" key="5">
    <source>
        <dbReference type="Google" id="ProtNLM"/>
    </source>
</evidence>
<evidence type="ECO:0000256" key="1">
    <source>
        <dbReference type="SAM" id="Phobius"/>
    </source>
</evidence>
<reference evidence="4" key="1">
    <citation type="submission" date="2015-03" db="EMBL/GenBank/DDBJ databases">
        <title>Luteipulveratus halotolerans sp. nov., a novel actinobacterium (Dermacoccaceae) from Sarawak, Malaysia.</title>
        <authorList>
            <person name="Juboi H."/>
            <person name="Basik A."/>
            <person name="Shamsul S.S."/>
            <person name="Arnold P."/>
            <person name="Schmitt E.K."/>
            <person name="Sanglier J.-J."/>
            <person name="Yeo T."/>
        </authorList>
    </citation>
    <scope>NUCLEOTIDE SEQUENCE [LARGE SCALE GENOMIC DNA]</scope>
    <source>
        <strain evidence="4">C296001</strain>
    </source>
</reference>
<keyword evidence="2" id="KW-0732">Signal</keyword>
<dbReference type="EMBL" id="LAIR01000002">
    <property type="protein sequence ID" value="KNX38325.1"/>
    <property type="molecule type" value="Genomic_DNA"/>
</dbReference>
<proteinExistence type="predicted"/>
<dbReference type="STRING" id="1631356.VV01_16130"/>
<keyword evidence="1" id="KW-0472">Membrane</keyword>
<keyword evidence="1" id="KW-1133">Transmembrane helix</keyword>
<keyword evidence="4" id="KW-1185">Reference proteome</keyword>
<accession>A0A0L6CL04</accession>
<evidence type="ECO:0000313" key="4">
    <source>
        <dbReference type="Proteomes" id="UP000037397"/>
    </source>
</evidence>
<evidence type="ECO:0000313" key="3">
    <source>
        <dbReference type="EMBL" id="KNX38325.1"/>
    </source>
</evidence>
<dbReference type="PROSITE" id="PS51318">
    <property type="entry name" value="TAT"/>
    <property type="match status" value="1"/>
</dbReference>
<evidence type="ECO:0000256" key="2">
    <source>
        <dbReference type="SAM" id="SignalP"/>
    </source>
</evidence>